<feature type="binding site" evidence="7">
    <location>
        <position position="117"/>
    </location>
    <ligand>
        <name>ATP</name>
        <dbReference type="ChEBI" id="CHEBI:30616"/>
    </ligand>
</feature>
<dbReference type="PROSITE" id="PS50011">
    <property type="entry name" value="PROTEIN_KINASE_DOM"/>
    <property type="match status" value="1"/>
</dbReference>
<keyword evidence="5 10" id="KW-0418">Kinase</keyword>
<dbReference type="PROSITE" id="PS00107">
    <property type="entry name" value="PROTEIN_KINASE_ATP"/>
    <property type="match status" value="1"/>
</dbReference>
<dbReference type="EMBL" id="JBHSNZ010000011">
    <property type="protein sequence ID" value="MFC5809471.1"/>
    <property type="molecule type" value="Genomic_DNA"/>
</dbReference>
<evidence type="ECO:0000256" key="1">
    <source>
        <dbReference type="ARBA" id="ARBA00012513"/>
    </source>
</evidence>
<proteinExistence type="predicted"/>
<evidence type="ECO:0000256" key="6">
    <source>
        <dbReference type="ARBA" id="ARBA00022840"/>
    </source>
</evidence>
<feature type="region of interest" description="Disordered" evidence="8">
    <location>
        <begin position="404"/>
        <end position="440"/>
    </location>
</feature>
<keyword evidence="4 7" id="KW-0547">Nucleotide-binding</keyword>
<dbReference type="Proteomes" id="UP001596112">
    <property type="component" value="Unassembled WGS sequence"/>
</dbReference>
<dbReference type="EC" id="2.7.11.1" evidence="1"/>
<dbReference type="SMART" id="SM00220">
    <property type="entry name" value="S_TKc"/>
    <property type="match status" value="1"/>
</dbReference>
<dbReference type="CDD" id="cd14014">
    <property type="entry name" value="STKc_PknB_like"/>
    <property type="match status" value="1"/>
</dbReference>
<evidence type="ECO:0000256" key="7">
    <source>
        <dbReference type="PROSITE-ProRule" id="PRU10141"/>
    </source>
</evidence>
<protein>
    <recommendedName>
        <fullName evidence="1">non-specific serine/threonine protein kinase</fullName>
        <ecNumber evidence="1">2.7.11.1</ecNumber>
    </recommendedName>
</protein>
<keyword evidence="6 7" id="KW-0067">ATP-binding</keyword>
<evidence type="ECO:0000256" key="8">
    <source>
        <dbReference type="SAM" id="MobiDB-lite"/>
    </source>
</evidence>
<keyword evidence="2" id="KW-0723">Serine/threonine-protein kinase</keyword>
<feature type="region of interest" description="Disordered" evidence="8">
    <location>
        <begin position="1"/>
        <end position="82"/>
    </location>
</feature>
<dbReference type="Gene3D" id="1.10.510.10">
    <property type="entry name" value="Transferase(Phosphotransferase) domain 1"/>
    <property type="match status" value="1"/>
</dbReference>
<organism evidence="10 11">
    <name type="scientific">Streptomyces heilongjiangensis</name>
    <dbReference type="NCBI Taxonomy" id="945052"/>
    <lineage>
        <taxon>Bacteria</taxon>
        <taxon>Bacillati</taxon>
        <taxon>Actinomycetota</taxon>
        <taxon>Actinomycetes</taxon>
        <taxon>Kitasatosporales</taxon>
        <taxon>Streptomycetaceae</taxon>
        <taxon>Streptomyces</taxon>
    </lineage>
</organism>
<dbReference type="InterPro" id="IPR017441">
    <property type="entry name" value="Protein_kinase_ATP_BS"/>
</dbReference>
<evidence type="ECO:0000256" key="3">
    <source>
        <dbReference type="ARBA" id="ARBA00022679"/>
    </source>
</evidence>
<keyword evidence="11" id="KW-1185">Reference proteome</keyword>
<evidence type="ECO:0000256" key="2">
    <source>
        <dbReference type="ARBA" id="ARBA00022527"/>
    </source>
</evidence>
<evidence type="ECO:0000256" key="5">
    <source>
        <dbReference type="ARBA" id="ARBA00022777"/>
    </source>
</evidence>
<dbReference type="InterPro" id="IPR008271">
    <property type="entry name" value="Ser/Thr_kinase_AS"/>
</dbReference>
<feature type="compositionally biased region" description="Pro residues" evidence="8">
    <location>
        <begin position="21"/>
        <end position="39"/>
    </location>
</feature>
<dbReference type="Gene3D" id="3.30.200.20">
    <property type="entry name" value="Phosphorylase Kinase, domain 1"/>
    <property type="match status" value="1"/>
</dbReference>
<feature type="domain" description="Protein kinase" evidence="9">
    <location>
        <begin position="88"/>
        <end position="350"/>
    </location>
</feature>
<evidence type="ECO:0000313" key="11">
    <source>
        <dbReference type="Proteomes" id="UP001596112"/>
    </source>
</evidence>
<dbReference type="GO" id="GO:0016301">
    <property type="term" value="F:kinase activity"/>
    <property type="evidence" value="ECO:0007669"/>
    <property type="project" value="UniProtKB-KW"/>
</dbReference>
<comment type="caution">
    <text evidence="10">The sequence shown here is derived from an EMBL/GenBank/DDBJ whole genome shotgun (WGS) entry which is preliminary data.</text>
</comment>
<evidence type="ECO:0000256" key="4">
    <source>
        <dbReference type="ARBA" id="ARBA00022741"/>
    </source>
</evidence>
<dbReference type="PROSITE" id="PS00108">
    <property type="entry name" value="PROTEIN_KINASE_ST"/>
    <property type="match status" value="1"/>
</dbReference>
<dbReference type="InterPro" id="IPR011009">
    <property type="entry name" value="Kinase-like_dom_sf"/>
</dbReference>
<accession>A0ABW1B9K3</accession>
<dbReference type="PANTHER" id="PTHR43289">
    <property type="entry name" value="MITOGEN-ACTIVATED PROTEIN KINASE KINASE KINASE 20-RELATED"/>
    <property type="match status" value="1"/>
</dbReference>
<feature type="compositionally biased region" description="Pro residues" evidence="8">
    <location>
        <begin position="46"/>
        <end position="56"/>
    </location>
</feature>
<dbReference type="InterPro" id="IPR000719">
    <property type="entry name" value="Prot_kinase_dom"/>
</dbReference>
<dbReference type="RefSeq" id="WP_272169182.1">
    <property type="nucleotide sequence ID" value="NZ_JAQOSL010000008.1"/>
</dbReference>
<dbReference type="PANTHER" id="PTHR43289:SF6">
    <property type="entry name" value="SERINE_THREONINE-PROTEIN KINASE NEKL-3"/>
    <property type="match status" value="1"/>
</dbReference>
<dbReference type="SUPFAM" id="SSF56112">
    <property type="entry name" value="Protein kinase-like (PK-like)"/>
    <property type="match status" value="1"/>
</dbReference>
<dbReference type="Pfam" id="PF00069">
    <property type="entry name" value="Pkinase"/>
    <property type="match status" value="1"/>
</dbReference>
<reference evidence="11" key="1">
    <citation type="journal article" date="2019" name="Int. J. Syst. Evol. Microbiol.">
        <title>The Global Catalogue of Microorganisms (GCM) 10K type strain sequencing project: providing services to taxonomists for standard genome sequencing and annotation.</title>
        <authorList>
            <consortium name="The Broad Institute Genomics Platform"/>
            <consortium name="The Broad Institute Genome Sequencing Center for Infectious Disease"/>
            <person name="Wu L."/>
            <person name="Ma J."/>
        </authorList>
    </citation>
    <scope>NUCLEOTIDE SEQUENCE [LARGE SCALE GENOMIC DNA]</scope>
    <source>
        <strain evidence="11">JCM 9918</strain>
    </source>
</reference>
<gene>
    <name evidence="10" type="ORF">ACFQGO_18465</name>
</gene>
<sequence>MSSNGGAPYGSGEPTSFELQPPQPAVPYPGNPYAQPTPPARQSAPPQQPASHPAPPAAQSGSAPSVPPGPSAHPAPDPGTGRLIAGRYRLLAKLGHGGMGTVWRAKDETVDREVAVKEPRVPDHLPERERANAYERMRREARAAARLDHPAVVNVHDVAVVDDRPWIVMELVQGRSLGDALQEGTLGVRDAARIGLEVLGALEAAHAAGILHRDVKPDNVLLGRHDRVVLTDFGIAQIEGETNLTDTGGFVGSPEYIAPERVLGQRPGPASDLWSLGVVLYAATEGVSPFRRSNTPATLQSVLNAVPAAPASATGPLAEAINGLLQKDPARRPNAARVRELLEAAAHPPAPAPTQVIQQIAAPAGKGLRLGPKTLAGLAAAVVAAAVAAYLVVADPFAGPLPDGWKQREPGGRVAASVGVPRGFTKDRYEPDEADDTYASYSDPSGLIQIAVDRDIKADDKENEIPATALDKAYADWEMFKDGEYSWDMADDPAPRGRPKETTYQEREAAANTIVYTTTDSEHPRVREARVLYYRADNGDTYRLWIDYPGKGHFTEQGREIARTAVETFKIDKL</sequence>
<name>A0ABW1B9K3_9ACTN</name>
<evidence type="ECO:0000259" key="9">
    <source>
        <dbReference type="PROSITE" id="PS50011"/>
    </source>
</evidence>
<evidence type="ECO:0000313" key="10">
    <source>
        <dbReference type="EMBL" id="MFC5809471.1"/>
    </source>
</evidence>
<keyword evidence="3" id="KW-0808">Transferase</keyword>
<feature type="compositionally biased region" description="Pro residues" evidence="8">
    <location>
        <begin position="65"/>
        <end position="77"/>
    </location>
</feature>